<reference evidence="5 6" key="1">
    <citation type="submission" date="2013-08" db="EMBL/GenBank/DDBJ databases">
        <authorList>
            <person name="Huang J."/>
            <person name="Wang G."/>
        </authorList>
    </citation>
    <scope>NUCLEOTIDE SEQUENCE [LARGE SCALE GENOMIC DNA]</scope>
    <source>
        <strain evidence="5 6">JSM 072002</strain>
    </source>
</reference>
<evidence type="ECO:0000259" key="4">
    <source>
        <dbReference type="PROSITE" id="PS50943"/>
    </source>
</evidence>
<keyword evidence="3" id="KW-0804">Transcription</keyword>
<sequence length="215" mass="24621">MKIGDRIRKRRKELKLSVDQLAEMLGKNRATIYRYESNEIENMPIYIIQPLAEALGLSPAYLMGWEEDDEENTTIKETTSTYNYFPQSISAGLPLRIDGMIEESEVKVPNSIMGKWAGDHDIFMLKVNGESMNKIIPHGSLIAVKPIESHNLKEGDIVVYSDGGDYSVKHYFRDGERIIFKPSSHDQRFYDYITNVDNDSLEIHGKVVVYIVELD</sequence>
<accession>A0A0A5G042</accession>
<organism evidence="5 6">
    <name type="scientific">Pontibacillus litoralis JSM 072002</name>
    <dbReference type="NCBI Taxonomy" id="1385512"/>
    <lineage>
        <taxon>Bacteria</taxon>
        <taxon>Bacillati</taxon>
        <taxon>Bacillota</taxon>
        <taxon>Bacilli</taxon>
        <taxon>Bacillales</taxon>
        <taxon>Bacillaceae</taxon>
        <taxon>Pontibacillus</taxon>
    </lineage>
</organism>
<dbReference type="SUPFAM" id="SSF51306">
    <property type="entry name" value="LexA/Signal peptidase"/>
    <property type="match status" value="1"/>
</dbReference>
<dbReference type="InterPro" id="IPR036286">
    <property type="entry name" value="LexA/Signal_pep-like_sf"/>
</dbReference>
<keyword evidence="6" id="KW-1185">Reference proteome</keyword>
<dbReference type="EMBL" id="AVPG01000038">
    <property type="protein sequence ID" value="KGX84453.1"/>
    <property type="molecule type" value="Genomic_DNA"/>
</dbReference>
<dbReference type="PROSITE" id="PS50943">
    <property type="entry name" value="HTH_CROC1"/>
    <property type="match status" value="1"/>
</dbReference>
<dbReference type="STRING" id="1385512.N784_13395"/>
<dbReference type="InterPro" id="IPR010982">
    <property type="entry name" value="Lambda_DNA-bd_dom_sf"/>
</dbReference>
<dbReference type="SUPFAM" id="SSF47413">
    <property type="entry name" value="lambda repressor-like DNA-binding domains"/>
    <property type="match status" value="1"/>
</dbReference>
<keyword evidence="2" id="KW-0238">DNA-binding</keyword>
<feature type="domain" description="HTH cro/C1-type" evidence="4">
    <location>
        <begin position="7"/>
        <end position="62"/>
    </location>
</feature>
<dbReference type="InterPro" id="IPR039418">
    <property type="entry name" value="LexA-like"/>
</dbReference>
<dbReference type="InterPro" id="IPR015927">
    <property type="entry name" value="Peptidase_S24_S26A/B/C"/>
</dbReference>
<dbReference type="Gene3D" id="2.10.109.10">
    <property type="entry name" value="Umud Fragment, subunit A"/>
    <property type="match status" value="1"/>
</dbReference>
<dbReference type="CDD" id="cd00093">
    <property type="entry name" value="HTH_XRE"/>
    <property type="match status" value="1"/>
</dbReference>
<dbReference type="CDD" id="cd06529">
    <property type="entry name" value="S24_LexA-like"/>
    <property type="match status" value="1"/>
</dbReference>
<evidence type="ECO:0000313" key="6">
    <source>
        <dbReference type="Proteomes" id="UP000030401"/>
    </source>
</evidence>
<dbReference type="GO" id="GO:0003677">
    <property type="term" value="F:DNA binding"/>
    <property type="evidence" value="ECO:0007669"/>
    <property type="project" value="UniProtKB-KW"/>
</dbReference>
<evidence type="ECO:0000256" key="1">
    <source>
        <dbReference type="ARBA" id="ARBA00023015"/>
    </source>
</evidence>
<dbReference type="Pfam" id="PF01381">
    <property type="entry name" value="HTH_3"/>
    <property type="match status" value="1"/>
</dbReference>
<dbReference type="SMART" id="SM00530">
    <property type="entry name" value="HTH_XRE"/>
    <property type="match status" value="1"/>
</dbReference>
<gene>
    <name evidence="5" type="ORF">N784_13395</name>
</gene>
<comment type="caution">
    <text evidence="5">The sequence shown here is derived from an EMBL/GenBank/DDBJ whole genome shotgun (WGS) entry which is preliminary data.</text>
</comment>
<dbReference type="OrthoDB" id="194368at2"/>
<evidence type="ECO:0000256" key="2">
    <source>
        <dbReference type="ARBA" id="ARBA00023125"/>
    </source>
</evidence>
<dbReference type="PANTHER" id="PTHR40661">
    <property type="match status" value="1"/>
</dbReference>
<protein>
    <submittedName>
        <fullName evidence="5">XRE family transcriptional regulator</fullName>
    </submittedName>
</protein>
<proteinExistence type="predicted"/>
<evidence type="ECO:0000313" key="5">
    <source>
        <dbReference type="EMBL" id="KGX84453.1"/>
    </source>
</evidence>
<dbReference type="InterPro" id="IPR001387">
    <property type="entry name" value="Cro/C1-type_HTH"/>
</dbReference>
<dbReference type="Gene3D" id="1.10.260.40">
    <property type="entry name" value="lambda repressor-like DNA-binding domains"/>
    <property type="match status" value="1"/>
</dbReference>
<dbReference type="RefSeq" id="WP_036836275.1">
    <property type="nucleotide sequence ID" value="NZ_AVPG01000038.1"/>
</dbReference>
<dbReference type="eggNOG" id="COG1396">
    <property type="taxonomic scope" value="Bacteria"/>
</dbReference>
<dbReference type="Pfam" id="PF00717">
    <property type="entry name" value="Peptidase_S24"/>
    <property type="match status" value="1"/>
</dbReference>
<keyword evidence="1" id="KW-0805">Transcription regulation</keyword>
<dbReference type="PANTHER" id="PTHR40661:SF1">
    <property type="entry name" value="HTH CRO_C1-TYPE DOMAIN-CONTAINING PROTEIN"/>
    <property type="match status" value="1"/>
</dbReference>
<dbReference type="AlphaFoldDB" id="A0A0A5G042"/>
<name>A0A0A5G042_9BACI</name>
<evidence type="ECO:0000256" key="3">
    <source>
        <dbReference type="ARBA" id="ARBA00023163"/>
    </source>
</evidence>
<dbReference type="Proteomes" id="UP000030401">
    <property type="component" value="Unassembled WGS sequence"/>
</dbReference>